<sequence>MATSQSQTKPTQIDHLSSLPDAVLLSILSLLPTHVAARTSVLSRRFQHLWKASPVVDLFFYLPSFKSEAEALALVAYGALLNRKPCNPLLRLDIHVGHSISRDLPRSFIPSLLSHAHSLRLRHLTLEGKGHGLYLQLIVCSVFSISSLQSLSFSLNTFSGILLPSATSLTHLKSLSIRPRVHSAQVERLLLELCCLDHLQLSHVSLTPAAMVNLSSLTVKKLELLALSCFEGRTCSLGLFMPSLEFLYLSKGYNRHLPHIYGDIPLLRKSVITLDYLIPVHVTAVAQLLNCISHMWKS</sequence>
<dbReference type="PANTHER" id="PTHR31293">
    <property type="entry name" value="RNI-LIKE SUPERFAMILY PROTEIN"/>
    <property type="match status" value="1"/>
</dbReference>
<dbReference type="Proteomes" id="UP001151287">
    <property type="component" value="Unassembled WGS sequence"/>
</dbReference>
<dbReference type="InterPro" id="IPR032675">
    <property type="entry name" value="LRR_dom_sf"/>
</dbReference>
<dbReference type="EMBL" id="JAMQYH010000003">
    <property type="protein sequence ID" value="KAJ1694897.1"/>
    <property type="molecule type" value="Genomic_DNA"/>
</dbReference>
<dbReference type="SUPFAM" id="SSF52047">
    <property type="entry name" value="RNI-like"/>
    <property type="match status" value="1"/>
</dbReference>
<evidence type="ECO:0000313" key="2">
    <source>
        <dbReference type="EMBL" id="KAJ1694897.1"/>
    </source>
</evidence>
<dbReference type="Gene3D" id="3.80.10.10">
    <property type="entry name" value="Ribonuclease Inhibitor"/>
    <property type="match status" value="1"/>
</dbReference>
<evidence type="ECO:0000259" key="1">
    <source>
        <dbReference type="Pfam" id="PF00646"/>
    </source>
</evidence>
<dbReference type="OrthoDB" id="693588at2759"/>
<reference evidence="2" key="1">
    <citation type="journal article" date="2022" name="Cell">
        <title>Repeat-based holocentromeres influence genome architecture and karyotype evolution.</title>
        <authorList>
            <person name="Hofstatter P.G."/>
            <person name="Thangavel G."/>
            <person name="Lux T."/>
            <person name="Neumann P."/>
            <person name="Vondrak T."/>
            <person name="Novak P."/>
            <person name="Zhang M."/>
            <person name="Costa L."/>
            <person name="Castellani M."/>
            <person name="Scott A."/>
            <person name="Toegelov H."/>
            <person name="Fuchs J."/>
            <person name="Mata-Sucre Y."/>
            <person name="Dias Y."/>
            <person name="Vanzela A.L.L."/>
            <person name="Huettel B."/>
            <person name="Almeida C.C.S."/>
            <person name="Simkova H."/>
            <person name="Souza G."/>
            <person name="Pedrosa-Harand A."/>
            <person name="Macas J."/>
            <person name="Mayer K.F.X."/>
            <person name="Houben A."/>
            <person name="Marques A."/>
        </authorList>
    </citation>
    <scope>NUCLEOTIDE SEQUENCE</scope>
    <source>
        <strain evidence="2">RhyBre1mFocal</strain>
    </source>
</reference>
<dbReference type="InterPro" id="IPR036047">
    <property type="entry name" value="F-box-like_dom_sf"/>
</dbReference>
<dbReference type="AlphaFoldDB" id="A0A9Q0CJP1"/>
<feature type="domain" description="F-box" evidence="1">
    <location>
        <begin position="16"/>
        <end position="53"/>
    </location>
</feature>
<proteinExistence type="predicted"/>
<name>A0A9Q0CJP1_9POAL</name>
<dbReference type="InterPro" id="IPR001810">
    <property type="entry name" value="F-box_dom"/>
</dbReference>
<dbReference type="SUPFAM" id="SSF81383">
    <property type="entry name" value="F-box domain"/>
    <property type="match status" value="1"/>
</dbReference>
<dbReference type="CDD" id="cd22160">
    <property type="entry name" value="F-box_AtFBL13-like"/>
    <property type="match status" value="1"/>
</dbReference>
<organism evidence="2 3">
    <name type="scientific">Rhynchospora breviuscula</name>
    <dbReference type="NCBI Taxonomy" id="2022672"/>
    <lineage>
        <taxon>Eukaryota</taxon>
        <taxon>Viridiplantae</taxon>
        <taxon>Streptophyta</taxon>
        <taxon>Embryophyta</taxon>
        <taxon>Tracheophyta</taxon>
        <taxon>Spermatophyta</taxon>
        <taxon>Magnoliopsida</taxon>
        <taxon>Liliopsida</taxon>
        <taxon>Poales</taxon>
        <taxon>Cyperaceae</taxon>
        <taxon>Cyperoideae</taxon>
        <taxon>Rhynchosporeae</taxon>
        <taxon>Rhynchospora</taxon>
    </lineage>
</organism>
<accession>A0A9Q0CJP1</accession>
<dbReference type="InterPro" id="IPR055294">
    <property type="entry name" value="FBL60-like"/>
</dbReference>
<gene>
    <name evidence="2" type="ORF">LUZ63_011595</name>
</gene>
<comment type="caution">
    <text evidence="2">The sequence shown here is derived from an EMBL/GenBank/DDBJ whole genome shotgun (WGS) entry which is preliminary data.</text>
</comment>
<protein>
    <recommendedName>
        <fullName evidence="1">F-box domain-containing protein</fullName>
    </recommendedName>
</protein>
<keyword evidence="3" id="KW-1185">Reference proteome</keyword>
<dbReference type="Gene3D" id="1.20.1280.50">
    <property type="match status" value="1"/>
</dbReference>
<dbReference type="InterPro" id="IPR053781">
    <property type="entry name" value="F-box_AtFBL13-like"/>
</dbReference>
<evidence type="ECO:0000313" key="3">
    <source>
        <dbReference type="Proteomes" id="UP001151287"/>
    </source>
</evidence>
<dbReference type="PANTHER" id="PTHR31293:SF12">
    <property type="entry name" value="RNI-LIKE SUPERFAMILY PROTEIN"/>
    <property type="match status" value="1"/>
</dbReference>
<dbReference type="Pfam" id="PF00646">
    <property type="entry name" value="F-box"/>
    <property type="match status" value="1"/>
</dbReference>